<comment type="similarity">
    <text evidence="1 8">Belongs to the SOS response-associated peptidase family.</text>
</comment>
<dbReference type="AlphaFoldDB" id="A0AAW8NRR6"/>
<proteinExistence type="inferred from homology"/>
<dbReference type="EMBL" id="JAPMLD010000008">
    <property type="protein sequence ID" value="MDW4825665.1"/>
    <property type="molecule type" value="Genomic_DNA"/>
</dbReference>
<keyword evidence="6" id="KW-0238">DNA-binding</keyword>
<dbReference type="EMBL" id="JAPMLE010000001">
    <property type="protein sequence ID" value="MDR8525481.1"/>
    <property type="molecule type" value="Genomic_DNA"/>
</dbReference>
<accession>A0AAW8NRR6</accession>
<evidence type="ECO:0000256" key="4">
    <source>
        <dbReference type="ARBA" id="ARBA00022801"/>
    </source>
</evidence>
<keyword evidence="5" id="KW-0190">Covalent protein-DNA linkage</keyword>
<evidence type="ECO:0000256" key="5">
    <source>
        <dbReference type="ARBA" id="ARBA00023124"/>
    </source>
</evidence>
<keyword evidence="3" id="KW-0227">DNA damage</keyword>
<dbReference type="GO" id="GO:0106300">
    <property type="term" value="P:protein-DNA covalent cross-linking repair"/>
    <property type="evidence" value="ECO:0007669"/>
    <property type="project" value="InterPro"/>
</dbReference>
<gene>
    <name evidence="9" type="ORF">OS133_17845</name>
    <name evidence="10" type="ORF">OS134_16475</name>
</gene>
<comment type="caution">
    <text evidence="9">The sequence shown here is derived from an EMBL/GenBank/DDBJ whole genome shotgun (WGS) entry which is preliminary data.</text>
</comment>
<dbReference type="PANTHER" id="PTHR13604">
    <property type="entry name" value="DC12-RELATED"/>
    <property type="match status" value="1"/>
</dbReference>
<evidence type="ECO:0000313" key="11">
    <source>
        <dbReference type="Proteomes" id="UP001259340"/>
    </source>
</evidence>
<keyword evidence="2 8" id="KW-0645">Protease</keyword>
<evidence type="ECO:0000256" key="7">
    <source>
        <dbReference type="ARBA" id="ARBA00023239"/>
    </source>
</evidence>
<dbReference type="GO" id="GO:0008233">
    <property type="term" value="F:peptidase activity"/>
    <property type="evidence" value="ECO:0007669"/>
    <property type="project" value="UniProtKB-KW"/>
</dbReference>
<evidence type="ECO:0000313" key="12">
    <source>
        <dbReference type="Proteomes" id="UP001271263"/>
    </source>
</evidence>
<keyword evidence="7" id="KW-0456">Lyase</keyword>
<name>A0AAW8NRR6_9GAMM</name>
<sequence>MCGRLNIIDDMFVQALMEDLRINNQQEMLFGRFKMPTNDISIVREIDGERRLQTATWWLLLDTLYEGFKPSRYTSFNTRSDKLNTPNSAGFNAFRESRCLVIASGFGETEKKGKQTYYHDFIADNSAIVFGGLFRDWQHPKTGETTTSCSIITNPPHPDLMPYHSKASPMILPQNDEVIDAWLNPANQQVEMFADLLKPALRHDYSVQQINKPSQYQPIGQTARLIPNDFV</sequence>
<evidence type="ECO:0000256" key="3">
    <source>
        <dbReference type="ARBA" id="ARBA00022763"/>
    </source>
</evidence>
<reference evidence="9" key="2">
    <citation type="submission" date="2022-11" db="EMBL/GenBank/DDBJ databases">
        <title>Prophages regulate Shewanella fidelis motility and biofilm formation: implications for gut colonization dynamics in Ciona robusta.</title>
        <authorList>
            <person name="Natarajan O."/>
            <person name="Gibboney S.L."/>
            <person name="Young M.N."/>
            <person name="Lim S.J."/>
            <person name="Pluta N."/>
            <person name="Atkinson C.G.F."/>
            <person name="Leigh B.A."/>
            <person name="Liberti A."/>
            <person name="Kees E."/>
            <person name="Breitbart M."/>
            <person name="Gralnick J."/>
            <person name="Dishaw L.J."/>
        </authorList>
    </citation>
    <scope>NUCLEOTIDE SEQUENCE</scope>
    <source>
        <strain evidence="9">3313</strain>
    </source>
</reference>
<dbReference type="EC" id="3.4.-.-" evidence="8"/>
<evidence type="ECO:0000256" key="8">
    <source>
        <dbReference type="RuleBase" id="RU364100"/>
    </source>
</evidence>
<evidence type="ECO:0000256" key="2">
    <source>
        <dbReference type="ARBA" id="ARBA00022670"/>
    </source>
</evidence>
<keyword evidence="12" id="KW-1185">Reference proteome</keyword>
<dbReference type="Gene3D" id="3.90.1680.10">
    <property type="entry name" value="SOS response associated peptidase-like"/>
    <property type="match status" value="1"/>
</dbReference>
<protein>
    <recommendedName>
        <fullName evidence="8">Abasic site processing protein</fullName>
        <ecNumber evidence="8">3.4.-.-</ecNumber>
    </recommendedName>
</protein>
<dbReference type="InterPro" id="IPR003738">
    <property type="entry name" value="SRAP"/>
</dbReference>
<dbReference type="Proteomes" id="UP001271263">
    <property type="component" value="Unassembled WGS sequence"/>
</dbReference>
<dbReference type="Proteomes" id="UP001259340">
    <property type="component" value="Unassembled WGS sequence"/>
</dbReference>
<organism evidence="9 11">
    <name type="scientific">Shewanella fidelis</name>
    <dbReference type="NCBI Taxonomy" id="173509"/>
    <lineage>
        <taxon>Bacteria</taxon>
        <taxon>Pseudomonadati</taxon>
        <taxon>Pseudomonadota</taxon>
        <taxon>Gammaproteobacteria</taxon>
        <taxon>Alteromonadales</taxon>
        <taxon>Shewanellaceae</taxon>
        <taxon>Shewanella</taxon>
    </lineage>
</organism>
<keyword evidence="4 8" id="KW-0378">Hydrolase</keyword>
<dbReference type="GO" id="GO:0016829">
    <property type="term" value="F:lyase activity"/>
    <property type="evidence" value="ECO:0007669"/>
    <property type="project" value="UniProtKB-KW"/>
</dbReference>
<dbReference type="GO" id="GO:0006508">
    <property type="term" value="P:proteolysis"/>
    <property type="evidence" value="ECO:0007669"/>
    <property type="project" value="UniProtKB-KW"/>
</dbReference>
<dbReference type="PANTHER" id="PTHR13604:SF0">
    <property type="entry name" value="ABASIC SITE PROCESSING PROTEIN HMCES"/>
    <property type="match status" value="1"/>
</dbReference>
<reference evidence="10 12" key="1">
    <citation type="journal article" date="2022" name="bioRxiv">
        <title>Prophages regulate Shewanella fidelis 3313 motility and biofilm formation: implications for gut colonization dynamics in Ciona robusta.</title>
        <authorList>
            <person name="Natarajan O."/>
            <person name="Gibboney S.L."/>
            <person name="Young M.N."/>
            <person name="Lim S.J."/>
            <person name="Pluta N."/>
            <person name="Atkinson C.G."/>
            <person name="Leigh B.A."/>
            <person name="Liberti A."/>
            <person name="Kees E.D."/>
            <person name="Breitbart M."/>
            <person name="Gralnick J.A."/>
            <person name="Dishaw L.J."/>
        </authorList>
    </citation>
    <scope>NUCLEOTIDE SEQUENCE [LARGE SCALE GENOMIC DNA]</scope>
    <source>
        <strain evidence="10 12">JG4066</strain>
    </source>
</reference>
<evidence type="ECO:0000256" key="1">
    <source>
        <dbReference type="ARBA" id="ARBA00008136"/>
    </source>
</evidence>
<dbReference type="InterPro" id="IPR036590">
    <property type="entry name" value="SRAP-like"/>
</dbReference>
<dbReference type="GO" id="GO:0003697">
    <property type="term" value="F:single-stranded DNA binding"/>
    <property type="evidence" value="ECO:0007669"/>
    <property type="project" value="InterPro"/>
</dbReference>
<dbReference type="SUPFAM" id="SSF143081">
    <property type="entry name" value="BB1717-like"/>
    <property type="match status" value="1"/>
</dbReference>
<dbReference type="Pfam" id="PF02586">
    <property type="entry name" value="SRAP"/>
    <property type="match status" value="1"/>
</dbReference>
<evidence type="ECO:0000256" key="6">
    <source>
        <dbReference type="ARBA" id="ARBA00023125"/>
    </source>
</evidence>
<evidence type="ECO:0000313" key="9">
    <source>
        <dbReference type="EMBL" id="MDR8525481.1"/>
    </source>
</evidence>
<dbReference type="RefSeq" id="WP_310655624.1">
    <property type="nucleotide sequence ID" value="NZ_JAPMLA010000004.1"/>
</dbReference>
<evidence type="ECO:0000313" key="10">
    <source>
        <dbReference type="EMBL" id="MDW4825665.1"/>
    </source>
</evidence>